<proteinExistence type="predicted"/>
<dbReference type="EMBL" id="JAYMYQ010000003">
    <property type="protein sequence ID" value="KAK7344772.1"/>
    <property type="molecule type" value="Genomic_DNA"/>
</dbReference>
<sequence>MLSIRDVLDVFMVSIPSRGSSLEVKSEPIPVAFLGGRSWNRIHGYILVRVVRAFDHTPTIPCSDIPLHRRFVKVSRVSNAFEHRFPRVYDVDTTYLHRSRELGYTCLTPHRAASEARFTFHSTLPLDLLHPPLFLYDQIVSVPG</sequence>
<dbReference type="AlphaFoldDB" id="A0AAN9LZ08"/>
<accession>A0AAN9LZ08</accession>
<comment type="caution">
    <text evidence="1">The sequence shown here is derived from an EMBL/GenBank/DDBJ whole genome shotgun (WGS) entry which is preliminary data.</text>
</comment>
<evidence type="ECO:0000313" key="1">
    <source>
        <dbReference type="EMBL" id="KAK7344772.1"/>
    </source>
</evidence>
<evidence type="ECO:0000313" key="2">
    <source>
        <dbReference type="Proteomes" id="UP001367508"/>
    </source>
</evidence>
<keyword evidence="2" id="KW-1185">Reference proteome</keyword>
<gene>
    <name evidence="1" type="ORF">VNO77_14821</name>
</gene>
<protein>
    <submittedName>
        <fullName evidence="1">Uncharacterized protein</fullName>
    </submittedName>
</protein>
<dbReference type="Proteomes" id="UP001367508">
    <property type="component" value="Unassembled WGS sequence"/>
</dbReference>
<name>A0AAN9LZ08_CANGL</name>
<organism evidence="1 2">
    <name type="scientific">Canavalia gladiata</name>
    <name type="common">Sword bean</name>
    <name type="synonym">Dolichos gladiatus</name>
    <dbReference type="NCBI Taxonomy" id="3824"/>
    <lineage>
        <taxon>Eukaryota</taxon>
        <taxon>Viridiplantae</taxon>
        <taxon>Streptophyta</taxon>
        <taxon>Embryophyta</taxon>
        <taxon>Tracheophyta</taxon>
        <taxon>Spermatophyta</taxon>
        <taxon>Magnoliopsida</taxon>
        <taxon>eudicotyledons</taxon>
        <taxon>Gunneridae</taxon>
        <taxon>Pentapetalae</taxon>
        <taxon>rosids</taxon>
        <taxon>fabids</taxon>
        <taxon>Fabales</taxon>
        <taxon>Fabaceae</taxon>
        <taxon>Papilionoideae</taxon>
        <taxon>50 kb inversion clade</taxon>
        <taxon>NPAAA clade</taxon>
        <taxon>indigoferoid/millettioid clade</taxon>
        <taxon>Phaseoleae</taxon>
        <taxon>Canavalia</taxon>
    </lineage>
</organism>
<reference evidence="1 2" key="1">
    <citation type="submission" date="2024-01" db="EMBL/GenBank/DDBJ databases">
        <title>The genomes of 5 underutilized Papilionoideae crops provide insights into root nodulation and disease resistanc.</title>
        <authorList>
            <person name="Jiang F."/>
        </authorList>
    </citation>
    <scope>NUCLEOTIDE SEQUENCE [LARGE SCALE GENOMIC DNA]</scope>
    <source>
        <strain evidence="1">LVBAO_FW01</strain>
        <tissue evidence="1">Leaves</tissue>
    </source>
</reference>